<evidence type="ECO:0000313" key="2">
    <source>
        <dbReference type="Proteomes" id="UP000824533"/>
    </source>
</evidence>
<keyword evidence="2" id="KW-1185">Reference proteome</keyword>
<dbReference type="EMBL" id="CM034398">
    <property type="protein sequence ID" value="KAJ0177094.1"/>
    <property type="molecule type" value="Genomic_DNA"/>
</dbReference>
<comment type="caution">
    <text evidence="1">The sequence shown here is derived from an EMBL/GenBank/DDBJ whole genome shotgun (WGS) entry which is preliminary data.</text>
</comment>
<sequence length="165" mass="18513">MDCNHAEFENNSSSRTKDPVFLLSLINKYAKVQLISNTAFIGFINSIDPLTKSVILSIPKQDAFQTALIPGYAVLNISEEIQPIDIKPPERKQTLVYEDVLVRKATLLSWFKFNRLPVSESGDDIIFGSVRILPPYNTADLCTENPIVALQVKKIIEEMPQGFNS</sequence>
<reference evidence="1 2" key="1">
    <citation type="journal article" date="2021" name="Front. Genet.">
        <title>Chromosome-Level Genome Assembly Reveals Significant Gene Expansion in the Toll and IMD Signaling Pathways of Dendrolimus kikuchii.</title>
        <authorList>
            <person name="Zhou J."/>
            <person name="Wu P."/>
            <person name="Xiong Z."/>
            <person name="Liu N."/>
            <person name="Zhao N."/>
            <person name="Ji M."/>
            <person name="Qiu Y."/>
            <person name="Yang B."/>
        </authorList>
    </citation>
    <scope>NUCLEOTIDE SEQUENCE [LARGE SCALE GENOMIC DNA]</scope>
    <source>
        <strain evidence="1">Ann1</strain>
    </source>
</reference>
<protein>
    <submittedName>
        <fullName evidence="1">Uncharacterized protein</fullName>
    </submittedName>
</protein>
<organism evidence="1 2">
    <name type="scientific">Dendrolimus kikuchii</name>
    <dbReference type="NCBI Taxonomy" id="765133"/>
    <lineage>
        <taxon>Eukaryota</taxon>
        <taxon>Metazoa</taxon>
        <taxon>Ecdysozoa</taxon>
        <taxon>Arthropoda</taxon>
        <taxon>Hexapoda</taxon>
        <taxon>Insecta</taxon>
        <taxon>Pterygota</taxon>
        <taxon>Neoptera</taxon>
        <taxon>Endopterygota</taxon>
        <taxon>Lepidoptera</taxon>
        <taxon>Glossata</taxon>
        <taxon>Ditrysia</taxon>
        <taxon>Bombycoidea</taxon>
        <taxon>Lasiocampidae</taxon>
        <taxon>Dendrolimus</taxon>
    </lineage>
</organism>
<gene>
    <name evidence="1" type="ORF">K1T71_007103</name>
</gene>
<dbReference type="Proteomes" id="UP000824533">
    <property type="component" value="Linkage Group LG12"/>
</dbReference>
<proteinExistence type="predicted"/>
<evidence type="ECO:0000313" key="1">
    <source>
        <dbReference type="EMBL" id="KAJ0177094.1"/>
    </source>
</evidence>
<accession>A0ACC1CZH5</accession>
<name>A0ACC1CZH5_9NEOP</name>